<gene>
    <name evidence="2" type="ORF">PV327_003073</name>
</gene>
<evidence type="ECO:0000313" key="2">
    <source>
        <dbReference type="EMBL" id="KAK0180717.1"/>
    </source>
</evidence>
<keyword evidence="3" id="KW-1185">Reference proteome</keyword>
<dbReference type="AlphaFoldDB" id="A0AA39L0S3"/>
<reference evidence="2" key="2">
    <citation type="submission" date="2023-03" db="EMBL/GenBank/DDBJ databases">
        <authorList>
            <person name="Inwood S.N."/>
            <person name="Skelly J.G."/>
            <person name="Guhlin J."/>
            <person name="Harrop T.W.R."/>
            <person name="Goldson S.G."/>
            <person name="Dearden P.K."/>
        </authorList>
    </citation>
    <scope>NUCLEOTIDE SEQUENCE</scope>
    <source>
        <strain evidence="2">Lincoln</strain>
        <tissue evidence="2">Whole body</tissue>
    </source>
</reference>
<dbReference type="Pfam" id="PF09820">
    <property type="entry name" value="AAA-ATPase_like"/>
    <property type="match status" value="1"/>
</dbReference>
<reference evidence="2" key="1">
    <citation type="journal article" date="2023" name="bioRxiv">
        <title>Scaffold-level genome assemblies of two parasitoid biocontrol wasps reveal the parthenogenesis mechanism and an associated novel virus.</title>
        <authorList>
            <person name="Inwood S."/>
            <person name="Skelly J."/>
            <person name="Guhlin J."/>
            <person name="Harrop T."/>
            <person name="Goldson S."/>
            <person name="Dearden P."/>
        </authorList>
    </citation>
    <scope>NUCLEOTIDE SEQUENCE</scope>
    <source>
        <strain evidence="2">Lincoln</strain>
        <tissue evidence="2">Whole body</tissue>
    </source>
</reference>
<sequence>MDLVVAKRQKMSKMSELTQTSSETQKIGKPETGVSLYIEHYDSPYYVDKTLLLEKLIDDDHILVTAPSRFGKSLNMNMARTFFEIELDKKNNPIVLEVNEDNNLLKDVQPASKNFELFKDKKIFENKEFMSEHFGKYPAFTGHRYLKDCSIWKSPKFSKENFMNYYDTEKKDSLTLDQIKNGLRTLAEYLYHYYSKKVFVFIDEFDVPTLK</sequence>
<proteinExistence type="predicted"/>
<dbReference type="Proteomes" id="UP001168972">
    <property type="component" value="Unassembled WGS sequence"/>
</dbReference>
<evidence type="ECO:0000313" key="3">
    <source>
        <dbReference type="Proteomes" id="UP001168972"/>
    </source>
</evidence>
<accession>A0AA39L0S3</accession>
<dbReference type="PANTHER" id="PTHR34825">
    <property type="entry name" value="CONSERVED PROTEIN, WITH A WEAK D-GALACTARATE DEHYDRATASE/ALTRONATE HYDROLASE DOMAIN"/>
    <property type="match status" value="1"/>
</dbReference>
<dbReference type="PANTHER" id="PTHR34825:SF1">
    <property type="entry name" value="AAA-ATPASE-LIKE DOMAIN-CONTAINING PROTEIN"/>
    <property type="match status" value="1"/>
</dbReference>
<dbReference type="EMBL" id="JAQQBR010000002">
    <property type="protein sequence ID" value="KAK0180717.1"/>
    <property type="molecule type" value="Genomic_DNA"/>
</dbReference>
<feature type="domain" description="AAA-ATPase-like" evidence="1">
    <location>
        <begin position="43"/>
        <end position="91"/>
    </location>
</feature>
<comment type="caution">
    <text evidence="2">The sequence shown here is derived from an EMBL/GenBank/DDBJ whole genome shotgun (WGS) entry which is preliminary data.</text>
</comment>
<dbReference type="InterPro" id="IPR018631">
    <property type="entry name" value="AAA-ATPase-like_dom"/>
</dbReference>
<protein>
    <recommendedName>
        <fullName evidence="1">AAA-ATPase-like domain-containing protein</fullName>
    </recommendedName>
</protein>
<name>A0AA39L0S3_MICHY</name>
<evidence type="ECO:0000259" key="1">
    <source>
        <dbReference type="Pfam" id="PF09820"/>
    </source>
</evidence>
<organism evidence="2 3">
    <name type="scientific">Microctonus hyperodae</name>
    <name type="common">Parasitoid wasp</name>
    <dbReference type="NCBI Taxonomy" id="165561"/>
    <lineage>
        <taxon>Eukaryota</taxon>
        <taxon>Metazoa</taxon>
        <taxon>Ecdysozoa</taxon>
        <taxon>Arthropoda</taxon>
        <taxon>Hexapoda</taxon>
        <taxon>Insecta</taxon>
        <taxon>Pterygota</taxon>
        <taxon>Neoptera</taxon>
        <taxon>Endopterygota</taxon>
        <taxon>Hymenoptera</taxon>
        <taxon>Apocrita</taxon>
        <taxon>Ichneumonoidea</taxon>
        <taxon>Braconidae</taxon>
        <taxon>Euphorinae</taxon>
        <taxon>Microctonus</taxon>
    </lineage>
</organism>